<feature type="transmembrane region" description="Helical" evidence="1">
    <location>
        <begin position="6"/>
        <end position="25"/>
    </location>
</feature>
<proteinExistence type="predicted"/>
<sequence>MLKSKISYIILSISLGAFIPILLWIQIKNTSVKSYDFKREFETTTLIPIDTISLPYSEYYLAGYSKTSLFLGHRRAVGHLLKVQLNTRKTFSISLNNRIPYNDKVRFNPKALKSTFYDNRIFLSDGFHKTLLYTYLDSINTPLNEIPVALTFTKYTPISADTFIFEVFDDSLNQNVLMKYSSNGQGAYPVKYIPKKQIDGIFCTNGILLYNKTYQKLIHIFLYRNQVVLRDTTLNPFITTKTIDPIEKTDMVVSFLNDGKKHVLKNQPTKVNKHATTSGAYYYIHSAVKSISESNAIFSSHSVIDQYNITNGTYIKSFYIPHYNNEAFRYFQVIGDSIYTLYDKKLLIYKIKASAKPYHKHAETLKN</sequence>
<dbReference type="Proteomes" id="UP000829517">
    <property type="component" value="Unassembled WGS sequence"/>
</dbReference>
<protein>
    <submittedName>
        <fullName evidence="2">Uncharacterized protein</fullName>
    </submittedName>
</protein>
<keyword evidence="1" id="KW-0812">Transmembrane</keyword>
<dbReference type="EMBL" id="JAETXX010000017">
    <property type="protein sequence ID" value="MCF8716395.1"/>
    <property type="molecule type" value="Genomic_DNA"/>
</dbReference>
<keyword evidence="1" id="KW-1133">Transmembrane helix</keyword>
<dbReference type="RefSeq" id="WP_236960808.1">
    <property type="nucleotide sequence ID" value="NZ_JAETXX010000017.1"/>
</dbReference>
<evidence type="ECO:0000313" key="3">
    <source>
        <dbReference type="Proteomes" id="UP000829517"/>
    </source>
</evidence>
<accession>A0ABS9J7I8</accession>
<evidence type="ECO:0000256" key="1">
    <source>
        <dbReference type="SAM" id="Phobius"/>
    </source>
</evidence>
<evidence type="ECO:0000313" key="2">
    <source>
        <dbReference type="EMBL" id="MCF8716395.1"/>
    </source>
</evidence>
<keyword evidence="1" id="KW-0472">Membrane</keyword>
<organism evidence="2 3">
    <name type="scientific">Joostella atrarenae</name>
    <dbReference type="NCBI Taxonomy" id="679257"/>
    <lineage>
        <taxon>Bacteria</taxon>
        <taxon>Pseudomonadati</taxon>
        <taxon>Bacteroidota</taxon>
        <taxon>Flavobacteriia</taxon>
        <taxon>Flavobacteriales</taxon>
        <taxon>Flavobacteriaceae</taxon>
        <taxon>Joostella</taxon>
    </lineage>
</organism>
<gene>
    <name evidence="2" type="ORF">JM658_16310</name>
</gene>
<reference evidence="2 3" key="1">
    <citation type="submission" date="2021-01" db="EMBL/GenBank/DDBJ databases">
        <title>Genome sequencing of Joostella atrarenae M1-2 (= KCTC 23194).</title>
        <authorList>
            <person name="Zakaria M.R."/>
            <person name="Lam M.Q."/>
            <person name="Chong C.S."/>
        </authorList>
    </citation>
    <scope>NUCLEOTIDE SEQUENCE [LARGE SCALE GENOMIC DNA]</scope>
    <source>
        <strain evidence="2 3">M1-2</strain>
    </source>
</reference>
<comment type="caution">
    <text evidence="2">The sequence shown here is derived from an EMBL/GenBank/DDBJ whole genome shotgun (WGS) entry which is preliminary data.</text>
</comment>
<keyword evidence="3" id="KW-1185">Reference proteome</keyword>
<name>A0ABS9J7I8_9FLAO</name>